<name>A0A4P7HMF0_9RHOB</name>
<keyword evidence="7" id="KW-0406">Ion transport</keyword>
<feature type="transmembrane region" description="Helical" evidence="10">
    <location>
        <begin position="132"/>
        <end position="153"/>
    </location>
</feature>
<evidence type="ECO:0000256" key="2">
    <source>
        <dbReference type="ARBA" id="ARBA00009137"/>
    </source>
</evidence>
<reference evidence="12" key="1">
    <citation type="submission" date="2019-03" db="EMBL/GenBank/DDBJ databases">
        <authorList>
            <person name="Li J."/>
        </authorList>
    </citation>
    <scope>NUCLEOTIDE SEQUENCE [LARGE SCALE GENOMIC DNA]</scope>
    <source>
        <strain evidence="12">2251</strain>
    </source>
</reference>
<feature type="transmembrane region" description="Helical" evidence="10">
    <location>
        <begin position="258"/>
        <end position="280"/>
    </location>
</feature>
<proteinExistence type="inferred from homology"/>
<dbReference type="GO" id="GO:0005886">
    <property type="term" value="C:plasma membrane"/>
    <property type="evidence" value="ECO:0007669"/>
    <property type="project" value="UniProtKB-SubCell"/>
</dbReference>
<gene>
    <name evidence="11" type="ORF">E4191_12580</name>
</gene>
<keyword evidence="6 10" id="KW-1133">Transmembrane helix</keyword>
<evidence type="ECO:0000313" key="11">
    <source>
        <dbReference type="EMBL" id="QBX35438.1"/>
    </source>
</evidence>
<feature type="compositionally biased region" description="Basic and acidic residues" evidence="9">
    <location>
        <begin position="173"/>
        <end position="196"/>
    </location>
</feature>
<comment type="subcellular location">
    <subcellularLocation>
        <location evidence="1">Cell membrane</location>
        <topology evidence="1">Multi-pass membrane protein</topology>
    </subcellularLocation>
</comment>
<keyword evidence="8 10" id="KW-0472">Membrane</keyword>
<comment type="similarity">
    <text evidence="2">Belongs to the TrkH potassium transport family.</text>
</comment>
<evidence type="ECO:0000256" key="5">
    <source>
        <dbReference type="ARBA" id="ARBA00022692"/>
    </source>
</evidence>
<evidence type="ECO:0000256" key="8">
    <source>
        <dbReference type="ARBA" id="ARBA00023136"/>
    </source>
</evidence>
<feature type="transmembrane region" description="Helical" evidence="10">
    <location>
        <begin position="438"/>
        <end position="464"/>
    </location>
</feature>
<feature type="transmembrane region" description="Helical" evidence="10">
    <location>
        <begin position="71"/>
        <end position="90"/>
    </location>
</feature>
<dbReference type="PANTHER" id="PTHR32024:SF2">
    <property type="entry name" value="TRK SYSTEM POTASSIUM UPTAKE PROTEIN TRKG-RELATED"/>
    <property type="match status" value="1"/>
</dbReference>
<feature type="transmembrane region" description="Helical" evidence="10">
    <location>
        <begin position="339"/>
        <end position="356"/>
    </location>
</feature>
<dbReference type="Pfam" id="PF02386">
    <property type="entry name" value="TrkH"/>
    <property type="match status" value="1"/>
</dbReference>
<keyword evidence="4" id="KW-1003">Cell membrane</keyword>
<dbReference type="KEGG" id="plia:E4191_12580"/>
<dbReference type="AlphaFoldDB" id="A0A4P7HMF0"/>
<evidence type="ECO:0000256" key="9">
    <source>
        <dbReference type="SAM" id="MobiDB-lite"/>
    </source>
</evidence>
<organism evidence="11 12">
    <name type="scientific">Paracoccus liaowanqingii</name>
    <dbReference type="NCBI Taxonomy" id="2560053"/>
    <lineage>
        <taxon>Bacteria</taxon>
        <taxon>Pseudomonadati</taxon>
        <taxon>Pseudomonadota</taxon>
        <taxon>Alphaproteobacteria</taxon>
        <taxon>Rhodobacterales</taxon>
        <taxon>Paracoccaceae</taxon>
        <taxon>Paracoccus</taxon>
    </lineage>
</organism>
<feature type="region of interest" description="Disordered" evidence="9">
    <location>
        <begin position="173"/>
        <end position="198"/>
    </location>
</feature>
<evidence type="ECO:0000256" key="1">
    <source>
        <dbReference type="ARBA" id="ARBA00004651"/>
    </source>
</evidence>
<protein>
    <submittedName>
        <fullName evidence="11">TrkH family potassium uptake protein</fullName>
    </submittedName>
</protein>
<dbReference type="InterPro" id="IPR003445">
    <property type="entry name" value="Cat_transpt"/>
</dbReference>
<dbReference type="EMBL" id="CP038439">
    <property type="protein sequence ID" value="QBX35438.1"/>
    <property type="molecule type" value="Genomic_DNA"/>
</dbReference>
<evidence type="ECO:0000256" key="10">
    <source>
        <dbReference type="SAM" id="Phobius"/>
    </source>
</evidence>
<accession>A0A4P7HMF0</accession>
<feature type="transmembrane region" description="Helical" evidence="10">
    <location>
        <begin position="300"/>
        <end position="318"/>
    </location>
</feature>
<feature type="transmembrane region" description="Helical" evidence="10">
    <location>
        <begin position="39"/>
        <end position="59"/>
    </location>
</feature>
<evidence type="ECO:0000256" key="6">
    <source>
        <dbReference type="ARBA" id="ARBA00022989"/>
    </source>
</evidence>
<dbReference type="RefSeq" id="WP_135313717.1">
    <property type="nucleotide sequence ID" value="NZ_CP038439.1"/>
</dbReference>
<evidence type="ECO:0000313" key="12">
    <source>
        <dbReference type="Proteomes" id="UP000296374"/>
    </source>
</evidence>
<evidence type="ECO:0000256" key="7">
    <source>
        <dbReference type="ARBA" id="ARBA00023065"/>
    </source>
</evidence>
<feature type="transmembrane region" description="Helical" evidence="10">
    <location>
        <begin position="376"/>
        <end position="398"/>
    </location>
</feature>
<dbReference type="GO" id="GO:0030001">
    <property type="term" value="P:metal ion transport"/>
    <property type="evidence" value="ECO:0007669"/>
    <property type="project" value="UniProtKB-ARBA"/>
</dbReference>
<evidence type="ECO:0000256" key="3">
    <source>
        <dbReference type="ARBA" id="ARBA00022448"/>
    </source>
</evidence>
<dbReference type="PANTHER" id="PTHR32024">
    <property type="entry name" value="TRK SYSTEM POTASSIUM UPTAKE PROTEIN TRKG-RELATED"/>
    <property type="match status" value="1"/>
</dbReference>
<keyword evidence="3" id="KW-0813">Transport</keyword>
<feature type="transmembrane region" description="Helical" evidence="10">
    <location>
        <begin position="516"/>
        <end position="536"/>
    </location>
</feature>
<feature type="transmembrane region" description="Helical" evidence="10">
    <location>
        <begin position="213"/>
        <end position="237"/>
    </location>
</feature>
<dbReference type="Proteomes" id="UP000296374">
    <property type="component" value="Chromosome"/>
</dbReference>
<sequence length="543" mass="57798">MTSTVQRLPLLILLAGMAALLMLVPAAYASVTGYASIARNFFYAALLTLVFCGLIGLATQANPRPQRARETLLMMLGAYGILPLLLAVPFAESQPDTGFFNAWWEMVSSLTTTGASLYSADLLPLPLHLWRAIVGWMGGFFVLVAAVAILAPLRVGGFEIMSSPYGREEYRQHLPKSSDPRRPVLHMSDPRTEGHLSDPTSRLARAALEVGPLYAGLTLALWVGLAMLGDPALVALTRAMGTLSTSGISPVIGPAGQATGIAGEMLVFLFLIPALSRRFWPGGAELQATDRLVEDPELRMALALVLMVGAVLFLRHFLGAIEIERSLPEDAHPLSGLGRALAALWGGLFSALSYLTTTGWTSVEWADARAWSGLDAPGLILAGLAMMGGGIATTAGGVKLLRVYALARHGQREMERIIHPSSVSGGGRIARRLRREGAYLAFIFFMLFAMSIAVVICLVSIHAIEFETATILSIAALTNAGPLAGAIPLTPAFEGTAGIASAPWEGWSGLPDFTKAVLAAAMVLGRIETLAVLAIFSPDFWRR</sequence>
<evidence type="ECO:0000256" key="4">
    <source>
        <dbReference type="ARBA" id="ARBA00022475"/>
    </source>
</evidence>
<keyword evidence="5 10" id="KW-0812">Transmembrane</keyword>
<dbReference type="GO" id="GO:0008324">
    <property type="term" value="F:monoatomic cation transmembrane transporter activity"/>
    <property type="evidence" value="ECO:0007669"/>
    <property type="project" value="InterPro"/>
</dbReference>